<dbReference type="PANTHER" id="PTHR23048:SF0">
    <property type="entry name" value="CALMODULIN LIKE 3"/>
    <property type="match status" value="1"/>
</dbReference>
<dbReference type="Proteomes" id="UP000887568">
    <property type="component" value="Unplaced"/>
</dbReference>
<dbReference type="InterPro" id="IPR018247">
    <property type="entry name" value="EF_Hand_1_Ca_BS"/>
</dbReference>
<dbReference type="PROSITE" id="PS50222">
    <property type="entry name" value="EF_HAND_2"/>
    <property type="match status" value="4"/>
</dbReference>
<dbReference type="Gene3D" id="1.10.238.10">
    <property type="entry name" value="EF-hand"/>
    <property type="match status" value="2"/>
</dbReference>
<accession>A0A914APY6</accession>
<evidence type="ECO:0000256" key="1">
    <source>
        <dbReference type="ARBA" id="ARBA00022737"/>
    </source>
</evidence>
<sequence length="147" mass="16644">MAATLSDAKKKTYKEKFNKFDKNGDGKMSKDELRGLLKSLNRSPTDANLKKVMGDVDKNKSGFIEYDEFVQLMIDIDADIDKRLQTTFNGYDTDKNGFITPDELSAAYVDMGIDMSTEELQSEIKSVDLNADGKLNFEEFKKLFGRV</sequence>
<dbReference type="GO" id="GO:0005509">
    <property type="term" value="F:calcium ion binding"/>
    <property type="evidence" value="ECO:0007669"/>
    <property type="project" value="InterPro"/>
</dbReference>
<feature type="domain" description="EF-hand" evidence="3">
    <location>
        <begin position="44"/>
        <end position="78"/>
    </location>
</feature>
<dbReference type="SUPFAM" id="SSF47473">
    <property type="entry name" value="EF-hand"/>
    <property type="match status" value="1"/>
</dbReference>
<reference evidence="4" key="1">
    <citation type="submission" date="2022-11" db="UniProtKB">
        <authorList>
            <consortium name="EnsemblMetazoa"/>
        </authorList>
    </citation>
    <scope>IDENTIFICATION</scope>
</reference>
<evidence type="ECO:0000259" key="3">
    <source>
        <dbReference type="PROSITE" id="PS50222"/>
    </source>
</evidence>
<protein>
    <recommendedName>
        <fullName evidence="3">EF-hand domain-containing protein</fullName>
    </recommendedName>
</protein>
<dbReference type="OrthoDB" id="26525at2759"/>
<dbReference type="CDD" id="cd00051">
    <property type="entry name" value="EFh"/>
    <property type="match status" value="1"/>
</dbReference>
<dbReference type="FunFam" id="1.10.238.10:FF:000178">
    <property type="entry name" value="Calmodulin-2 A"/>
    <property type="match status" value="1"/>
</dbReference>
<dbReference type="InterPro" id="IPR002048">
    <property type="entry name" value="EF_hand_dom"/>
</dbReference>
<evidence type="ECO:0000313" key="5">
    <source>
        <dbReference type="Proteomes" id="UP000887568"/>
    </source>
</evidence>
<dbReference type="GeneID" id="119736152"/>
<dbReference type="InterPro" id="IPR011992">
    <property type="entry name" value="EF-hand-dom_pair"/>
</dbReference>
<dbReference type="AlphaFoldDB" id="A0A914APY6"/>
<keyword evidence="1" id="KW-0677">Repeat</keyword>
<name>A0A914APY6_PATMI</name>
<feature type="domain" description="EF-hand" evidence="3">
    <location>
        <begin position="115"/>
        <end position="147"/>
    </location>
</feature>
<dbReference type="EnsemblMetazoa" id="XM_038210172.1">
    <property type="protein sequence ID" value="XP_038066100.1"/>
    <property type="gene ID" value="LOC119736152"/>
</dbReference>
<keyword evidence="5" id="KW-1185">Reference proteome</keyword>
<feature type="domain" description="EF-hand" evidence="3">
    <location>
        <begin position="79"/>
        <end position="114"/>
    </location>
</feature>
<dbReference type="RefSeq" id="XP_038066100.1">
    <property type="nucleotide sequence ID" value="XM_038210172.1"/>
</dbReference>
<dbReference type="Pfam" id="PF13499">
    <property type="entry name" value="EF-hand_7"/>
    <property type="match status" value="2"/>
</dbReference>
<organism evidence="4 5">
    <name type="scientific">Patiria miniata</name>
    <name type="common">Bat star</name>
    <name type="synonym">Asterina miniata</name>
    <dbReference type="NCBI Taxonomy" id="46514"/>
    <lineage>
        <taxon>Eukaryota</taxon>
        <taxon>Metazoa</taxon>
        <taxon>Echinodermata</taxon>
        <taxon>Eleutherozoa</taxon>
        <taxon>Asterozoa</taxon>
        <taxon>Asteroidea</taxon>
        <taxon>Valvatacea</taxon>
        <taxon>Valvatida</taxon>
        <taxon>Asterinidae</taxon>
        <taxon>Patiria</taxon>
    </lineage>
</organism>
<dbReference type="SMART" id="SM00054">
    <property type="entry name" value="EFh"/>
    <property type="match status" value="4"/>
</dbReference>
<dbReference type="GO" id="GO:0016460">
    <property type="term" value="C:myosin II complex"/>
    <property type="evidence" value="ECO:0007669"/>
    <property type="project" value="TreeGrafter"/>
</dbReference>
<keyword evidence="2" id="KW-0106">Calcium</keyword>
<dbReference type="PANTHER" id="PTHR23048">
    <property type="entry name" value="MYOSIN LIGHT CHAIN 1, 3"/>
    <property type="match status" value="1"/>
</dbReference>
<dbReference type="PROSITE" id="PS00018">
    <property type="entry name" value="EF_HAND_1"/>
    <property type="match status" value="3"/>
</dbReference>
<feature type="domain" description="EF-hand" evidence="3">
    <location>
        <begin position="8"/>
        <end position="43"/>
    </location>
</feature>
<dbReference type="InterPro" id="IPR050230">
    <property type="entry name" value="CALM/Myosin/TropC-like"/>
</dbReference>
<proteinExistence type="predicted"/>
<evidence type="ECO:0000313" key="4">
    <source>
        <dbReference type="EnsemblMetazoa" id="XP_038066100.1"/>
    </source>
</evidence>
<evidence type="ECO:0000256" key="2">
    <source>
        <dbReference type="ARBA" id="ARBA00022837"/>
    </source>
</evidence>
<dbReference type="OMA" id="AAMGTHM"/>